<gene>
    <name evidence="4" type="ORF">C0J50_11953</name>
</gene>
<feature type="domain" description="Reverse transcriptase" evidence="3">
    <location>
        <begin position="44"/>
        <end position="307"/>
    </location>
</feature>
<dbReference type="GO" id="GO:0016706">
    <property type="term" value="F:2-oxoglutarate-dependent dioxygenase activity"/>
    <property type="evidence" value="ECO:0007669"/>
    <property type="project" value="InterPro"/>
</dbReference>
<dbReference type="Proteomes" id="UP001205998">
    <property type="component" value="Unassembled WGS sequence"/>
</dbReference>
<sequence>MVWGSMSAAEVEDKETHGPGGVSPSCLKACADQLAPIFTYILNRLLELCEVPSCLKLSTCSPVPKKPSITGLNDYRPVTLTSVVTKIFKQLVLAHLMKVTEQLLDSLQFDYQANRSVDDTVNMGLHYILQHFDCPGTYARILFVDFSSALNTINSGILHSKLLKLTILPAICQWITSFLTGRKQQMRLGDISSGIQTVSTGTPQGCVLSPLLFSLYMNDCTSSNPTVKLLKFADETKLIELQDGDESAYEQEVKRLVLWCSQSNLELNTLKTVEMIVDFRKYHSTLLPPTISKSPVSAVENFLGPTISQDLKWKSNINPIFKNGHQRMYFLCQLRKFGLPQELLMQFYSAVIESVLCSSITIWFGAAKKQDRNRLQQTVKTSFVLLCPLFRTCTIQGPETGQEISRLTLHTLDTAPAFWQALQNFIYQN</sequence>
<evidence type="ECO:0000256" key="2">
    <source>
        <dbReference type="SAM" id="Phobius"/>
    </source>
</evidence>
<keyword evidence="5" id="KW-1185">Reference proteome</keyword>
<name>A0AAD5A762_SILAS</name>
<protein>
    <submittedName>
        <fullName evidence="4">Gastrula zinc finger protein XlCGF28.1-like</fullName>
    </submittedName>
</protein>
<evidence type="ECO:0000313" key="4">
    <source>
        <dbReference type="EMBL" id="KAI5610921.1"/>
    </source>
</evidence>
<dbReference type="Pfam" id="PF09004">
    <property type="entry name" value="ALKBH8_N"/>
    <property type="match status" value="1"/>
</dbReference>
<keyword evidence="2" id="KW-0812">Transmembrane</keyword>
<keyword evidence="2" id="KW-0472">Membrane</keyword>
<dbReference type="PANTHER" id="PTHR47510">
    <property type="entry name" value="REVERSE TRANSCRIPTASE DOMAIN-CONTAINING PROTEIN"/>
    <property type="match status" value="1"/>
</dbReference>
<dbReference type="InterPro" id="IPR043502">
    <property type="entry name" value="DNA/RNA_pol_sf"/>
</dbReference>
<dbReference type="InterPro" id="IPR015095">
    <property type="entry name" value="AlkB_hom8_N"/>
</dbReference>
<proteinExistence type="predicted"/>
<dbReference type="Pfam" id="PF00078">
    <property type="entry name" value="RVT_1"/>
    <property type="match status" value="1"/>
</dbReference>
<dbReference type="PROSITE" id="PS50878">
    <property type="entry name" value="RT_POL"/>
    <property type="match status" value="1"/>
</dbReference>
<dbReference type="GO" id="GO:0008168">
    <property type="term" value="F:methyltransferase activity"/>
    <property type="evidence" value="ECO:0007669"/>
    <property type="project" value="InterPro"/>
</dbReference>
<evidence type="ECO:0000259" key="3">
    <source>
        <dbReference type="PROSITE" id="PS50878"/>
    </source>
</evidence>
<dbReference type="EMBL" id="MU570260">
    <property type="protein sequence ID" value="KAI5610921.1"/>
    <property type="molecule type" value="Genomic_DNA"/>
</dbReference>
<dbReference type="CDD" id="cd01650">
    <property type="entry name" value="RT_nLTR_like"/>
    <property type="match status" value="1"/>
</dbReference>
<evidence type="ECO:0000256" key="1">
    <source>
        <dbReference type="SAM" id="MobiDB-lite"/>
    </source>
</evidence>
<accession>A0AAD5A762</accession>
<feature type="region of interest" description="Disordered" evidence="1">
    <location>
        <begin position="1"/>
        <end position="21"/>
    </location>
</feature>
<dbReference type="SUPFAM" id="SSF56672">
    <property type="entry name" value="DNA/RNA polymerases"/>
    <property type="match status" value="1"/>
</dbReference>
<keyword evidence="2" id="KW-1133">Transmembrane helix</keyword>
<dbReference type="PANTHER" id="PTHR47510:SF3">
    <property type="entry name" value="ENDO_EXONUCLEASE_PHOSPHATASE DOMAIN-CONTAINING PROTEIN"/>
    <property type="match status" value="1"/>
</dbReference>
<comment type="caution">
    <text evidence="4">The sequence shown here is derived from an EMBL/GenBank/DDBJ whole genome shotgun (WGS) entry which is preliminary data.</text>
</comment>
<organism evidence="4 5">
    <name type="scientific">Silurus asotus</name>
    <name type="common">Amur catfish</name>
    <name type="synonym">Parasilurus asotus</name>
    <dbReference type="NCBI Taxonomy" id="30991"/>
    <lineage>
        <taxon>Eukaryota</taxon>
        <taxon>Metazoa</taxon>
        <taxon>Chordata</taxon>
        <taxon>Craniata</taxon>
        <taxon>Vertebrata</taxon>
        <taxon>Euteleostomi</taxon>
        <taxon>Actinopterygii</taxon>
        <taxon>Neopterygii</taxon>
        <taxon>Teleostei</taxon>
        <taxon>Ostariophysi</taxon>
        <taxon>Siluriformes</taxon>
        <taxon>Siluridae</taxon>
        <taxon>Silurus</taxon>
    </lineage>
</organism>
<evidence type="ECO:0000313" key="5">
    <source>
        <dbReference type="Proteomes" id="UP001205998"/>
    </source>
</evidence>
<dbReference type="InterPro" id="IPR000477">
    <property type="entry name" value="RT_dom"/>
</dbReference>
<reference evidence="4" key="1">
    <citation type="submission" date="2018-07" db="EMBL/GenBank/DDBJ databases">
        <title>Comparative genomics of catfishes provides insights into carnivory and benthic adaptation.</title>
        <authorList>
            <person name="Zhang Y."/>
            <person name="Wang D."/>
            <person name="Peng Z."/>
            <person name="Zheng S."/>
            <person name="Shao F."/>
            <person name="Tao W."/>
        </authorList>
    </citation>
    <scope>NUCLEOTIDE SEQUENCE</scope>
    <source>
        <strain evidence="4">Chongqing</strain>
    </source>
</reference>
<dbReference type="AlphaFoldDB" id="A0AAD5A762"/>
<feature type="transmembrane region" description="Helical" evidence="2">
    <location>
        <begin position="343"/>
        <end position="366"/>
    </location>
</feature>